<dbReference type="InterPro" id="IPR006591">
    <property type="entry name" value="RNAP_P/RPABC4"/>
</dbReference>
<proteinExistence type="predicted"/>
<keyword evidence="1" id="KW-0472">Membrane</keyword>
<evidence type="ECO:0000313" key="2">
    <source>
        <dbReference type="EMBL" id="BAI79823.1"/>
    </source>
</evidence>
<evidence type="ECO:0000313" key="3">
    <source>
        <dbReference type="Proteomes" id="UP000001520"/>
    </source>
</evidence>
<dbReference type="EMBL" id="AP011529">
    <property type="protein sequence ID" value="BAI79823.1"/>
    <property type="molecule type" value="Genomic_DNA"/>
</dbReference>
<dbReference type="AlphaFoldDB" id="D3PB50"/>
<dbReference type="KEGG" id="ddf:DEFDS_0322"/>
<dbReference type="STRING" id="639282.DEFDS_0322"/>
<dbReference type="Proteomes" id="UP000001520">
    <property type="component" value="Chromosome"/>
</dbReference>
<feature type="transmembrane region" description="Helical" evidence="1">
    <location>
        <begin position="108"/>
        <end position="127"/>
    </location>
</feature>
<name>D3PB50_DEFDS</name>
<dbReference type="HOGENOM" id="CLU_159177_0_0_0"/>
<keyword evidence="1" id="KW-1133">Transmembrane helix</keyword>
<protein>
    <submittedName>
        <fullName evidence="2">Uncharacterized protein</fullName>
    </submittedName>
</protein>
<dbReference type="SMART" id="SM00659">
    <property type="entry name" value="RPOLCX"/>
    <property type="match status" value="1"/>
</dbReference>
<dbReference type="GO" id="GO:0006351">
    <property type="term" value="P:DNA-templated transcription"/>
    <property type="evidence" value="ECO:0007669"/>
    <property type="project" value="InterPro"/>
</dbReference>
<gene>
    <name evidence="2" type="ordered locus">DEFDS_0322</name>
</gene>
<dbReference type="GO" id="GO:0003899">
    <property type="term" value="F:DNA-directed RNA polymerase activity"/>
    <property type="evidence" value="ECO:0007669"/>
    <property type="project" value="InterPro"/>
</dbReference>
<dbReference type="RefSeq" id="WP_013007071.1">
    <property type="nucleotide sequence ID" value="NC_013939.1"/>
</dbReference>
<dbReference type="OrthoDB" id="9796881at2"/>
<reference evidence="2 3" key="1">
    <citation type="journal article" date="2010" name="DNA Res.">
        <title>Bacterial lifestyle in a deep-sea hydrothermal vent chimney revealed by the genome sequence of the thermophilic bacterium Deferribacter desulfuricans SSM1.</title>
        <authorList>
            <person name="Takaki Y."/>
            <person name="Shimamura S."/>
            <person name="Nakagawa S."/>
            <person name="Fukuhara Y."/>
            <person name="Horikawa H."/>
            <person name="Ankai A."/>
            <person name="Harada T."/>
            <person name="Hosoyama A."/>
            <person name="Oguchi A."/>
            <person name="Fukui S."/>
            <person name="Fujita N."/>
            <person name="Takami H."/>
            <person name="Takai K."/>
        </authorList>
    </citation>
    <scope>NUCLEOTIDE SEQUENCE [LARGE SCALE GENOMIC DNA]</scope>
    <source>
        <strain evidence="3">DSM 14783 / JCM 11476 / NBRC 101012 / SSM1</strain>
    </source>
</reference>
<dbReference type="GO" id="GO:0003677">
    <property type="term" value="F:DNA binding"/>
    <property type="evidence" value="ECO:0007669"/>
    <property type="project" value="InterPro"/>
</dbReference>
<dbReference type="eggNOG" id="COG1996">
    <property type="taxonomic scope" value="Bacteria"/>
</dbReference>
<keyword evidence="1" id="KW-0812">Transmembrane</keyword>
<keyword evidence="3" id="KW-1185">Reference proteome</keyword>
<accession>D3PB50</accession>
<organism evidence="2 3">
    <name type="scientific">Deferribacter desulfuricans (strain DSM 14783 / JCM 11476 / NBRC 101012 / SSM1)</name>
    <dbReference type="NCBI Taxonomy" id="639282"/>
    <lineage>
        <taxon>Bacteria</taxon>
        <taxon>Pseudomonadati</taxon>
        <taxon>Deferribacterota</taxon>
        <taxon>Deferribacteres</taxon>
        <taxon>Deferribacterales</taxon>
        <taxon>Deferribacteraceae</taxon>
        <taxon>Deferribacter</taxon>
    </lineage>
</organism>
<sequence>MKAICKSCNATFDFKTKGETKCPSCGALYKNTKEPKSFEIKLLNGTFLDKLSYNDVKDGILNAKFLSVDFVSYENTPWIKIKDSIFSKFLKGGNIEVKSESSSGFWKVMFFISLLLNIGMLAVLYYFKLKIVG</sequence>
<evidence type="ECO:0000256" key="1">
    <source>
        <dbReference type="SAM" id="Phobius"/>
    </source>
</evidence>